<organism evidence="2 3">
    <name type="scientific">Microbaculum marinisediminis</name>
    <dbReference type="NCBI Taxonomy" id="2931392"/>
    <lineage>
        <taxon>Bacteria</taxon>
        <taxon>Pseudomonadati</taxon>
        <taxon>Pseudomonadota</taxon>
        <taxon>Alphaproteobacteria</taxon>
        <taxon>Hyphomicrobiales</taxon>
        <taxon>Tepidamorphaceae</taxon>
        <taxon>Microbaculum</taxon>
    </lineage>
</organism>
<dbReference type="SUPFAM" id="SSF82866">
    <property type="entry name" value="Multidrug efflux transporter AcrB transmembrane domain"/>
    <property type="match status" value="2"/>
</dbReference>
<feature type="transmembrane region" description="Helical" evidence="1">
    <location>
        <begin position="431"/>
        <end position="451"/>
    </location>
</feature>
<dbReference type="GO" id="GO:0005886">
    <property type="term" value="C:plasma membrane"/>
    <property type="evidence" value="ECO:0007669"/>
    <property type="project" value="TreeGrafter"/>
</dbReference>
<feature type="transmembrane region" description="Helical" evidence="1">
    <location>
        <begin position="863"/>
        <end position="882"/>
    </location>
</feature>
<evidence type="ECO:0000313" key="3">
    <source>
        <dbReference type="Proteomes" id="UP001320898"/>
    </source>
</evidence>
<feature type="transmembrane region" description="Helical" evidence="1">
    <location>
        <begin position="21"/>
        <end position="38"/>
    </location>
</feature>
<keyword evidence="1" id="KW-0472">Membrane</keyword>
<evidence type="ECO:0000313" key="2">
    <source>
        <dbReference type="EMBL" id="MCT8970763.1"/>
    </source>
</evidence>
<feature type="transmembrane region" description="Helical" evidence="1">
    <location>
        <begin position="525"/>
        <end position="545"/>
    </location>
</feature>
<feature type="transmembrane region" description="Helical" evidence="1">
    <location>
        <begin position="992"/>
        <end position="1015"/>
    </location>
</feature>
<keyword evidence="1" id="KW-1133">Transmembrane helix</keyword>
<dbReference type="Gene3D" id="3.30.70.1430">
    <property type="entry name" value="Multidrug efflux transporter AcrB pore domain"/>
    <property type="match status" value="2"/>
</dbReference>
<dbReference type="PANTHER" id="PTHR32063:SF33">
    <property type="entry name" value="RND SUPERFAMILY EFFLUX PUMP PERMEASE COMPONENT"/>
    <property type="match status" value="1"/>
</dbReference>
<dbReference type="RefSeq" id="WP_261614317.1">
    <property type="nucleotide sequence ID" value="NZ_JALIDZ010000001.1"/>
</dbReference>
<reference evidence="2 3" key="1">
    <citation type="submission" date="2022-04" db="EMBL/GenBank/DDBJ databases">
        <authorList>
            <person name="Ye Y.-Q."/>
            <person name="Du Z.-J."/>
        </authorList>
    </citation>
    <scope>NUCLEOTIDE SEQUENCE [LARGE SCALE GENOMIC DNA]</scope>
    <source>
        <strain evidence="2 3">A6E488</strain>
    </source>
</reference>
<dbReference type="InterPro" id="IPR027463">
    <property type="entry name" value="AcrB_DN_DC_subdom"/>
</dbReference>
<feature type="transmembrane region" description="Helical" evidence="1">
    <location>
        <begin position="889"/>
        <end position="909"/>
    </location>
</feature>
<feature type="transmembrane region" description="Helical" evidence="1">
    <location>
        <begin position="915"/>
        <end position="936"/>
    </location>
</feature>
<dbReference type="SUPFAM" id="SSF82693">
    <property type="entry name" value="Multidrug efflux transporter AcrB pore domain, PN1, PN2, PC1 and PC2 subdomains"/>
    <property type="match status" value="2"/>
</dbReference>
<feature type="transmembrane region" description="Helical" evidence="1">
    <location>
        <begin position="333"/>
        <end position="352"/>
    </location>
</feature>
<feature type="transmembrane region" description="Helical" evidence="1">
    <location>
        <begin position="457"/>
        <end position="481"/>
    </location>
</feature>
<feature type="transmembrane region" description="Helical" evidence="1">
    <location>
        <begin position="385"/>
        <end position="405"/>
    </location>
</feature>
<feature type="transmembrane region" description="Helical" evidence="1">
    <location>
        <begin position="963"/>
        <end position="980"/>
    </location>
</feature>
<protein>
    <submittedName>
        <fullName evidence="2">Efflux RND transporter permease subunit</fullName>
    </submittedName>
</protein>
<dbReference type="AlphaFoldDB" id="A0AAW5QVR8"/>
<dbReference type="PANTHER" id="PTHR32063">
    <property type="match status" value="1"/>
</dbReference>
<dbReference type="InterPro" id="IPR001036">
    <property type="entry name" value="Acrflvin-R"/>
</dbReference>
<feature type="transmembrane region" description="Helical" evidence="1">
    <location>
        <begin position="359"/>
        <end position="379"/>
    </location>
</feature>
<dbReference type="Gene3D" id="3.30.70.1440">
    <property type="entry name" value="Multidrug efflux transporter AcrB pore domain"/>
    <property type="match status" value="1"/>
</dbReference>
<dbReference type="PRINTS" id="PR00702">
    <property type="entry name" value="ACRIFLAVINRP"/>
</dbReference>
<keyword evidence="1" id="KW-0812">Transmembrane</keyword>
<dbReference type="GO" id="GO:0042910">
    <property type="term" value="F:xenobiotic transmembrane transporter activity"/>
    <property type="evidence" value="ECO:0007669"/>
    <property type="project" value="TreeGrafter"/>
</dbReference>
<proteinExistence type="predicted"/>
<evidence type="ECO:0000256" key="1">
    <source>
        <dbReference type="SAM" id="Phobius"/>
    </source>
</evidence>
<dbReference type="Gene3D" id="3.30.2090.10">
    <property type="entry name" value="Multidrug efflux transporter AcrB TolC docking domain, DN and DC subdomains"/>
    <property type="match status" value="2"/>
</dbReference>
<sequence length="1041" mass="111628">MAEREASAPIRFFVRHRNASNLLMAMMVLFGVIGIFQLNTQLFPSTDIPRISVSIAWPGASAEDVEKNILHAVEPELRYLDDIEKVTSYAREGAASITLEFSVGADMQKALSEVESAVSGVTTLPEDSETPSVRRTIWYEGVANISLSGPFSETALKAYAKEIRDGLLAAGIDKVDLVGFRKPEVWIDVPERELRRLGVTLSDIATRVSTATQDRPSGTLEGAVEKQLRSLGDGTSAEEIAAIETVSRETGEKVLLREIATVHDAFEQDQTAGYSGGNRAIELQVERSTTADTLETAAILETYLDEIRPTLPPTLKLEVYDVRASSLVDRINLLVKNGLSGLVLVVIILFVFLNARIAFWVAVGVPTAMMATLGFMWVTGQSINMMSLFALIMCLGIVVDDAIVVGEHTATRYAMGDDPVLAAERGTGQMMWPVIASVLTTQVAFFPLTMIRDVVGQIMGALPLVVIAVLVASLVECLLILPGHLRHSLTSMRAEPGRFRRAFDAGFARLRDGPFRRLVALSFRWRYTTVALSLASLILAAGLIAGGRVGFQFFPTAEPENITARLTFAAGTPEDQVIAGVEQVEAALRKAELTLAPEDETLVVATFATVGRSGFSRGMNFAEVDAQLTVSEKRTVRTSDITTAWRQAMPSIPGLETATISGRRGGPPGRDIDIRLTGAPTEVLKQAALEIREVVGGFPGVSAVDDDLPYGKPEIVMTLTPRGAALGFTAESVGQQVRNAFEGAIARRVPAGDEEVTIRVRRVQAVPGLAALGNLSLRAPSGEFVPLSEIVNLTEKQGYAIIQRIDGATAVSVTADVDQDVTTNVELVSALDAGPLAAVTSRYGISYQFSGREEERARSFEDLRFGAVISLGAIYLILAWVFASYGRPLAVMIIIPFGLTGAVIGHMVMGVPLTILSMMGLLGLSGILVNDSIILVSRLDERLSTGEPLPDAAVSASCDRLRAVLLTSLTTIGGLMPLLFETSLQAQFLIPMAVTLVFGLAVATCFVLFLVPAIIGIGDDIARAGGAYMRLGRRPTATPAE</sequence>
<dbReference type="Gene3D" id="1.20.1640.10">
    <property type="entry name" value="Multidrug efflux transporter AcrB transmembrane domain"/>
    <property type="match status" value="2"/>
</dbReference>
<comment type="caution">
    <text evidence="2">The sequence shown here is derived from an EMBL/GenBank/DDBJ whole genome shotgun (WGS) entry which is preliminary data.</text>
</comment>
<dbReference type="Proteomes" id="UP001320898">
    <property type="component" value="Unassembled WGS sequence"/>
</dbReference>
<name>A0AAW5QVR8_9HYPH</name>
<dbReference type="SUPFAM" id="SSF82714">
    <property type="entry name" value="Multidrug efflux transporter AcrB TolC docking domain, DN and DC subdomains"/>
    <property type="match status" value="2"/>
</dbReference>
<keyword evidence="3" id="KW-1185">Reference proteome</keyword>
<dbReference type="EMBL" id="JALIDZ010000001">
    <property type="protein sequence ID" value="MCT8970763.1"/>
    <property type="molecule type" value="Genomic_DNA"/>
</dbReference>
<dbReference type="Gene3D" id="3.30.70.1320">
    <property type="entry name" value="Multidrug efflux transporter AcrB pore domain like"/>
    <property type="match status" value="1"/>
</dbReference>
<gene>
    <name evidence="2" type="ORF">MUB46_02715</name>
</gene>
<accession>A0AAW5QVR8</accession>
<dbReference type="Pfam" id="PF00873">
    <property type="entry name" value="ACR_tran"/>
    <property type="match status" value="1"/>
</dbReference>